<sequence length="104" mass="11497">MLLCFGLQAGVNVTEDRSYEGRQEAMRSALQESYTIWTSLYAEVKGSEQVLETVKRMLDRVKGGDKSSPGDDIHTHSLTTASGSELLGLPLPEESFIALEYARE</sequence>
<name>A0ABR4JBT1_9EURO</name>
<dbReference type="GeneID" id="98162503"/>
<organism evidence="1 2">
    <name type="scientific">Aspergillus pseudodeflectus</name>
    <dbReference type="NCBI Taxonomy" id="176178"/>
    <lineage>
        <taxon>Eukaryota</taxon>
        <taxon>Fungi</taxon>
        <taxon>Dikarya</taxon>
        <taxon>Ascomycota</taxon>
        <taxon>Pezizomycotina</taxon>
        <taxon>Eurotiomycetes</taxon>
        <taxon>Eurotiomycetidae</taxon>
        <taxon>Eurotiales</taxon>
        <taxon>Aspergillaceae</taxon>
        <taxon>Aspergillus</taxon>
        <taxon>Aspergillus subgen. Nidulantes</taxon>
    </lineage>
</organism>
<protein>
    <submittedName>
        <fullName evidence="1">Uncharacterized protein</fullName>
    </submittedName>
</protein>
<dbReference type="Proteomes" id="UP001610444">
    <property type="component" value="Unassembled WGS sequence"/>
</dbReference>
<comment type="caution">
    <text evidence="1">The sequence shown here is derived from an EMBL/GenBank/DDBJ whole genome shotgun (WGS) entry which is preliminary data.</text>
</comment>
<reference evidence="1 2" key="1">
    <citation type="submission" date="2024-07" db="EMBL/GenBank/DDBJ databases">
        <title>Section-level genome sequencing and comparative genomics of Aspergillus sections Usti and Cavernicolus.</title>
        <authorList>
            <consortium name="Lawrence Berkeley National Laboratory"/>
            <person name="Nybo J.L."/>
            <person name="Vesth T.C."/>
            <person name="Theobald S."/>
            <person name="Frisvad J.C."/>
            <person name="Larsen T.O."/>
            <person name="Kjaerboelling I."/>
            <person name="Rothschild-Mancinelli K."/>
            <person name="Lyhne E.K."/>
            <person name="Kogle M.E."/>
            <person name="Barry K."/>
            <person name="Clum A."/>
            <person name="Na H."/>
            <person name="Ledsgaard L."/>
            <person name="Lin J."/>
            <person name="Lipzen A."/>
            <person name="Kuo A."/>
            <person name="Riley R."/>
            <person name="Mondo S."/>
            <person name="LaButti K."/>
            <person name="Haridas S."/>
            <person name="Pangalinan J."/>
            <person name="Salamov A.A."/>
            <person name="Simmons B.A."/>
            <person name="Magnuson J.K."/>
            <person name="Chen J."/>
            <person name="Drula E."/>
            <person name="Henrissat B."/>
            <person name="Wiebenga A."/>
            <person name="Lubbers R.J."/>
            <person name="Gomes A.C."/>
            <person name="Macurrencykelacurrency M.R."/>
            <person name="Stajich J."/>
            <person name="Grigoriev I.V."/>
            <person name="Mortensen U.H."/>
            <person name="De vries R.P."/>
            <person name="Baker S.E."/>
            <person name="Andersen M.R."/>
        </authorList>
    </citation>
    <scope>NUCLEOTIDE SEQUENCE [LARGE SCALE GENOMIC DNA]</scope>
    <source>
        <strain evidence="1 2">CBS 756.74</strain>
    </source>
</reference>
<dbReference type="EMBL" id="JBFXLR010000096">
    <property type="protein sequence ID" value="KAL2837519.1"/>
    <property type="molecule type" value="Genomic_DNA"/>
</dbReference>
<accession>A0ABR4JBT1</accession>
<evidence type="ECO:0000313" key="1">
    <source>
        <dbReference type="EMBL" id="KAL2837519.1"/>
    </source>
</evidence>
<keyword evidence="2" id="KW-1185">Reference proteome</keyword>
<proteinExistence type="predicted"/>
<gene>
    <name evidence="1" type="ORF">BJX68DRAFT_273014</name>
</gene>
<evidence type="ECO:0000313" key="2">
    <source>
        <dbReference type="Proteomes" id="UP001610444"/>
    </source>
</evidence>
<dbReference type="RefSeq" id="XP_070892565.1">
    <property type="nucleotide sequence ID" value="XM_071047339.1"/>
</dbReference>